<name>A0A2V3AEC9_9BACI</name>
<evidence type="ECO:0000313" key="2">
    <source>
        <dbReference type="Proteomes" id="UP000247150"/>
    </source>
</evidence>
<dbReference type="Proteomes" id="UP000247150">
    <property type="component" value="Unassembled WGS sequence"/>
</dbReference>
<evidence type="ECO:0000313" key="1">
    <source>
        <dbReference type="EMBL" id="PWW32185.1"/>
    </source>
</evidence>
<dbReference type="EMBL" id="QGTW01000001">
    <property type="protein sequence ID" value="PWW32185.1"/>
    <property type="molecule type" value="Genomic_DNA"/>
</dbReference>
<sequence length="68" mass="7626">MPRNAEGKFEYDVLAAVTLDKNRIMGGRQLTLLAENAEQQKKMAQEIAITLKADVVKLSFGDYLVIRT</sequence>
<dbReference type="RefSeq" id="WP_110063148.1">
    <property type="nucleotide sequence ID" value="NZ_QGTW01000001.1"/>
</dbReference>
<dbReference type="Pfam" id="PF21835">
    <property type="entry name" value="YIEGIA_cap"/>
    <property type="match status" value="1"/>
</dbReference>
<comment type="caution">
    <text evidence="1">The sequence shown here is derived from an EMBL/GenBank/DDBJ whole genome shotgun (WGS) entry which is preliminary data.</text>
</comment>
<dbReference type="InterPro" id="IPR054055">
    <property type="entry name" value="YpzH"/>
</dbReference>
<dbReference type="AlphaFoldDB" id="A0A2V3AEC9"/>
<protein>
    <submittedName>
        <fullName evidence="1">Uncharacterized protein</fullName>
    </submittedName>
</protein>
<proteinExistence type="predicted"/>
<organism evidence="1 2">
    <name type="scientific">Cytobacillus oceanisediminis</name>
    <dbReference type="NCBI Taxonomy" id="665099"/>
    <lineage>
        <taxon>Bacteria</taxon>
        <taxon>Bacillati</taxon>
        <taxon>Bacillota</taxon>
        <taxon>Bacilli</taxon>
        <taxon>Bacillales</taxon>
        <taxon>Bacillaceae</taxon>
        <taxon>Cytobacillus</taxon>
    </lineage>
</organism>
<reference evidence="1 2" key="1">
    <citation type="submission" date="2018-05" db="EMBL/GenBank/DDBJ databases">
        <title>Freshwater and sediment microbial communities from various areas in North America, analyzing microbe dynamics in response to fracking.</title>
        <authorList>
            <person name="Lamendella R."/>
        </authorList>
    </citation>
    <scope>NUCLEOTIDE SEQUENCE [LARGE SCALE GENOMIC DNA]</scope>
    <source>
        <strain evidence="1 2">15_TX</strain>
    </source>
</reference>
<gene>
    <name evidence="1" type="ORF">DFO73_101448</name>
</gene>
<accession>A0A2V3AEC9</accession>
<dbReference type="OrthoDB" id="2053805at2"/>